<dbReference type="Pfam" id="PF03190">
    <property type="entry name" value="Thioredox_DsbH"/>
    <property type="match status" value="1"/>
</dbReference>
<dbReference type="RefSeq" id="XP_047777872.1">
    <property type="nucleotide sequence ID" value="XM_047916384.1"/>
</dbReference>
<organism evidence="3 4">
    <name type="scientific">Rhodofomes roseus</name>
    <dbReference type="NCBI Taxonomy" id="34475"/>
    <lineage>
        <taxon>Eukaryota</taxon>
        <taxon>Fungi</taxon>
        <taxon>Dikarya</taxon>
        <taxon>Basidiomycota</taxon>
        <taxon>Agaricomycotina</taxon>
        <taxon>Agaricomycetes</taxon>
        <taxon>Polyporales</taxon>
        <taxon>Rhodofomes</taxon>
    </lineage>
</organism>
<evidence type="ECO:0000256" key="1">
    <source>
        <dbReference type="SAM" id="MobiDB-lite"/>
    </source>
</evidence>
<feature type="compositionally biased region" description="Basic and acidic residues" evidence="1">
    <location>
        <begin position="76"/>
        <end position="86"/>
    </location>
</feature>
<dbReference type="SUPFAM" id="SSF52833">
    <property type="entry name" value="Thioredoxin-like"/>
    <property type="match status" value="1"/>
</dbReference>
<sequence>MHLVRQHYSVARLHATRTFSSNSTRLRILSSTRLTPSAPGSRSILHTQTSSSVHRTFSPASAEKTRSMSSDAPSTARDRNAADKPRHQNRLVNAKSPYLLQHAENPVDWYEWGPEAFEKAKREDKPIFLSVGYSACHWCHVLAHESFEDEVTAKLMNEHYVNIKVDREERPDVDRLYMTYLQATTGGGGWPVSIWLTPELHPFFAGTYFPPGNFRQVLVKLAEVWEEDPERCRSTGKQVIEQLREATEAPASSSGSANLPIPSLAHKTFSRLARQFDSTHGGFGRAPKFPQVSTTTGFLARFAAAEQRSPAAKVVSSPSSSSAGQPPSAQEVLSYLDAEPHGEEAGADLEGETGRPAKAAGGQTDAARALEMAVFTMGRIYAGGVHDHVGGGVARYSVDERWHVPHFEKMLYDQAQLLRSALELYLLVPEGDPQRAPLLALARSILAYLPTLTSLAGVFFSAEDADSLPTFHSTKKREGAFYTWTAAEIDAVLGGVKLGEDSLSKGVMKAADVFKWTYGVEEDGNCDPGHDIQGELKGQNVLYLAHTHEETAHMFGISGVEAERILTDSLAALKDWRDKNRPRPHLDDKFVTAWNGLMISGLALAAEVLPGAEGRQALGMAEDAAKFIKGSMYDSETGELCRSWREGKGPRGVTEDYAFLVQGLLDLYEASGKEEYATWAILLQEKQDELFFDEDNGGYFTSAPDEHILIRMKDAQDGAEPSAASVTLANLYRLSHIAEDHHAEFAKKAASVLQSNAQLLEHAPFALGSMLANAMVHERGYVQMIVTESPAASPQSPALKTIRKRFMPHRVLIHFDPNAPPKKVAKANGTLRSLVEHPEEKPSDGDVRPNVRVCQDFTCGLPIYELSELESVLNA</sequence>
<dbReference type="Proteomes" id="UP000814176">
    <property type="component" value="Unassembled WGS sequence"/>
</dbReference>
<evidence type="ECO:0000259" key="2">
    <source>
        <dbReference type="Pfam" id="PF03190"/>
    </source>
</evidence>
<proteinExistence type="predicted"/>
<dbReference type="GeneID" id="71997116"/>
<protein>
    <recommendedName>
        <fullName evidence="2">Spermatogenesis-associated protein 20-like TRX domain-containing protein</fullName>
    </recommendedName>
</protein>
<keyword evidence="4" id="KW-1185">Reference proteome</keyword>
<name>A0ABQ8KCW0_9APHY</name>
<evidence type="ECO:0000313" key="3">
    <source>
        <dbReference type="EMBL" id="KAH9835439.1"/>
    </source>
</evidence>
<dbReference type="PANTHER" id="PTHR42899:SF1">
    <property type="entry name" value="SPERMATOGENESIS-ASSOCIATED PROTEIN 20"/>
    <property type="match status" value="1"/>
</dbReference>
<evidence type="ECO:0000313" key="4">
    <source>
        <dbReference type="Proteomes" id="UP000814176"/>
    </source>
</evidence>
<dbReference type="InterPro" id="IPR012341">
    <property type="entry name" value="6hp_glycosidase-like_sf"/>
</dbReference>
<dbReference type="EMBL" id="JADCUA010000013">
    <property type="protein sequence ID" value="KAH9835439.1"/>
    <property type="molecule type" value="Genomic_DNA"/>
</dbReference>
<dbReference type="Gene3D" id="1.50.10.10">
    <property type="match status" value="1"/>
</dbReference>
<dbReference type="InterPro" id="IPR036249">
    <property type="entry name" value="Thioredoxin-like_sf"/>
</dbReference>
<reference evidence="3 4" key="1">
    <citation type="journal article" date="2021" name="Environ. Microbiol.">
        <title>Gene family expansions and transcriptome signatures uncover fungal adaptations to wood decay.</title>
        <authorList>
            <person name="Hage H."/>
            <person name="Miyauchi S."/>
            <person name="Viragh M."/>
            <person name="Drula E."/>
            <person name="Min B."/>
            <person name="Chaduli D."/>
            <person name="Navarro D."/>
            <person name="Favel A."/>
            <person name="Norest M."/>
            <person name="Lesage-Meessen L."/>
            <person name="Balint B."/>
            <person name="Merenyi Z."/>
            <person name="de Eugenio L."/>
            <person name="Morin E."/>
            <person name="Martinez A.T."/>
            <person name="Baldrian P."/>
            <person name="Stursova M."/>
            <person name="Martinez M.J."/>
            <person name="Novotny C."/>
            <person name="Magnuson J.K."/>
            <person name="Spatafora J.W."/>
            <person name="Maurice S."/>
            <person name="Pangilinan J."/>
            <person name="Andreopoulos W."/>
            <person name="LaButti K."/>
            <person name="Hundley H."/>
            <person name="Na H."/>
            <person name="Kuo A."/>
            <person name="Barry K."/>
            <person name="Lipzen A."/>
            <person name="Henrissat B."/>
            <person name="Riley R."/>
            <person name="Ahrendt S."/>
            <person name="Nagy L.G."/>
            <person name="Grigoriev I.V."/>
            <person name="Martin F."/>
            <person name="Rosso M.N."/>
        </authorList>
    </citation>
    <scope>NUCLEOTIDE SEQUENCE [LARGE SCALE GENOMIC DNA]</scope>
    <source>
        <strain evidence="3 4">CIRM-BRFM 1785</strain>
    </source>
</reference>
<dbReference type="InterPro" id="IPR024705">
    <property type="entry name" value="Ssp411"/>
</dbReference>
<dbReference type="Gene3D" id="3.40.30.10">
    <property type="entry name" value="Glutaredoxin"/>
    <property type="match status" value="1"/>
</dbReference>
<gene>
    <name evidence="3" type="ORF">C8Q71DRAFT_119909</name>
</gene>
<dbReference type="InterPro" id="IPR008928">
    <property type="entry name" value="6-hairpin_glycosidase_sf"/>
</dbReference>
<dbReference type="InterPro" id="IPR004879">
    <property type="entry name" value="Ssp411-like_TRX"/>
</dbReference>
<feature type="region of interest" description="Disordered" evidence="1">
    <location>
        <begin position="343"/>
        <end position="363"/>
    </location>
</feature>
<dbReference type="SUPFAM" id="SSF48208">
    <property type="entry name" value="Six-hairpin glycosidases"/>
    <property type="match status" value="1"/>
</dbReference>
<dbReference type="PANTHER" id="PTHR42899">
    <property type="entry name" value="SPERMATOGENESIS-ASSOCIATED PROTEIN 20"/>
    <property type="match status" value="1"/>
</dbReference>
<comment type="caution">
    <text evidence="3">The sequence shown here is derived from an EMBL/GenBank/DDBJ whole genome shotgun (WGS) entry which is preliminary data.</text>
</comment>
<feature type="compositionally biased region" description="Polar residues" evidence="1">
    <location>
        <begin position="31"/>
        <end position="59"/>
    </location>
</feature>
<accession>A0ABQ8KCW0</accession>
<dbReference type="CDD" id="cd02955">
    <property type="entry name" value="SSP411"/>
    <property type="match status" value="1"/>
</dbReference>
<feature type="domain" description="Spermatogenesis-associated protein 20-like TRX" evidence="2">
    <location>
        <begin position="88"/>
        <end position="243"/>
    </location>
</feature>
<feature type="region of interest" description="Disordered" evidence="1">
    <location>
        <begin position="31"/>
        <end position="94"/>
    </location>
</feature>